<reference evidence="3 4" key="1">
    <citation type="submission" date="2015-04" db="EMBL/GenBank/DDBJ databases">
        <authorList>
            <person name="Syromyatnikov M.Y."/>
            <person name="Popov V.N."/>
        </authorList>
    </citation>
    <scope>NUCLEOTIDE SEQUENCE [LARGE SCALE GENOMIC DNA]</scope>
    <source>
        <strain evidence="3">WF-38-12</strain>
    </source>
</reference>
<dbReference type="PANTHER" id="PTHR45648:SF22">
    <property type="entry name" value="GDSL LIPASE_ACYLHYDROLASE FAMILY PROTEIN (AFU_ORTHOLOGUE AFUA_4G14700)"/>
    <property type="match status" value="1"/>
</dbReference>
<dbReference type="Pfam" id="PF00657">
    <property type="entry name" value="Lipase_GDSL"/>
    <property type="match status" value="1"/>
</dbReference>
<dbReference type="InterPro" id="IPR001087">
    <property type="entry name" value="GDSL"/>
</dbReference>
<gene>
    <name evidence="3" type="ORF">PISL3812_01571</name>
</gene>
<organism evidence="3 4">
    <name type="scientific">Talaromyces islandicus</name>
    <name type="common">Penicillium islandicum</name>
    <dbReference type="NCBI Taxonomy" id="28573"/>
    <lineage>
        <taxon>Eukaryota</taxon>
        <taxon>Fungi</taxon>
        <taxon>Dikarya</taxon>
        <taxon>Ascomycota</taxon>
        <taxon>Pezizomycotina</taxon>
        <taxon>Eurotiomycetes</taxon>
        <taxon>Eurotiomycetidae</taxon>
        <taxon>Eurotiales</taxon>
        <taxon>Trichocomaceae</taxon>
        <taxon>Talaromyces</taxon>
        <taxon>Talaromyces sect. Islandici</taxon>
    </lineage>
</organism>
<accession>A0A0U1LMG7</accession>
<dbReference type="OrthoDB" id="1600564at2759"/>
<protein>
    <recommendedName>
        <fullName evidence="5">GDSL lipase/acylhydrolase family protein</fullName>
    </recommendedName>
</protein>
<sequence>MRLVAALACAQLAAASASHWKSQQFKSIVTFGDSYTDESRLNYFSEHNGTAPPPGWVDPVSNNTSSGGYIWARYVADYANVKLYNYAVSGAVCSNKISPHWYDTINNNFPSVLEYEVPAYIADSKVHNGSHPFLDIAPAETVYSIWIGTNDLGADAFLRDEQIAGKTIPDYTECVFSALDRIYENGARYFILQNLAPLQLAPLYATPERHGVFAIEDGNASTNVTEISYRMWQIVTTTNDIYKYQTPFELLVRKRYPGAHFAVMDMYNILQDIYFNPEQYFEHPANVTGFINHCYPSNSSNCERLPNPDSFMWFNSLHPSEKTDTHIAKRYIEVFKGESKYATYWS</sequence>
<dbReference type="OMA" id="KYFVIMN"/>
<evidence type="ECO:0000313" key="3">
    <source>
        <dbReference type="EMBL" id="CRG84268.1"/>
    </source>
</evidence>
<feature type="signal peptide" evidence="2">
    <location>
        <begin position="1"/>
        <end position="17"/>
    </location>
</feature>
<evidence type="ECO:0000256" key="2">
    <source>
        <dbReference type="SAM" id="SignalP"/>
    </source>
</evidence>
<feature type="chain" id="PRO_5006711089" description="GDSL lipase/acylhydrolase family protein" evidence="2">
    <location>
        <begin position="18"/>
        <end position="346"/>
    </location>
</feature>
<dbReference type="SUPFAM" id="SSF52266">
    <property type="entry name" value="SGNH hydrolase"/>
    <property type="match status" value="1"/>
</dbReference>
<dbReference type="InterPro" id="IPR051058">
    <property type="entry name" value="GDSL_Est/Lipase"/>
</dbReference>
<name>A0A0U1LMG7_TALIS</name>
<evidence type="ECO:0000256" key="1">
    <source>
        <dbReference type="ARBA" id="ARBA00022801"/>
    </source>
</evidence>
<dbReference type="InterPro" id="IPR036514">
    <property type="entry name" value="SGNH_hydro_sf"/>
</dbReference>
<dbReference type="CDD" id="cd01846">
    <property type="entry name" value="fatty_acyltransferase_like"/>
    <property type="match status" value="1"/>
</dbReference>
<dbReference type="Proteomes" id="UP000054383">
    <property type="component" value="Unassembled WGS sequence"/>
</dbReference>
<evidence type="ECO:0000313" key="4">
    <source>
        <dbReference type="Proteomes" id="UP000054383"/>
    </source>
</evidence>
<dbReference type="PANTHER" id="PTHR45648">
    <property type="entry name" value="GDSL LIPASE/ACYLHYDROLASE FAMILY PROTEIN (AFU_ORTHOLOGUE AFUA_4G14700)"/>
    <property type="match status" value="1"/>
</dbReference>
<dbReference type="Gene3D" id="3.40.50.1110">
    <property type="entry name" value="SGNH hydrolase"/>
    <property type="match status" value="1"/>
</dbReference>
<dbReference type="GO" id="GO:0016788">
    <property type="term" value="F:hydrolase activity, acting on ester bonds"/>
    <property type="evidence" value="ECO:0007669"/>
    <property type="project" value="InterPro"/>
</dbReference>
<evidence type="ECO:0008006" key="5">
    <source>
        <dbReference type="Google" id="ProtNLM"/>
    </source>
</evidence>
<dbReference type="AlphaFoldDB" id="A0A0U1LMG7"/>
<dbReference type="EMBL" id="CVMT01000001">
    <property type="protein sequence ID" value="CRG84268.1"/>
    <property type="molecule type" value="Genomic_DNA"/>
</dbReference>
<keyword evidence="4" id="KW-1185">Reference proteome</keyword>
<proteinExistence type="predicted"/>
<keyword evidence="2" id="KW-0732">Signal</keyword>
<keyword evidence="1" id="KW-0378">Hydrolase</keyword>